<keyword evidence="4 6" id="KW-0378">Hydrolase</keyword>
<keyword evidence="5 6" id="KW-0720">Serine protease</keyword>
<dbReference type="SUPFAM" id="SSF52743">
    <property type="entry name" value="Subtilisin-like"/>
    <property type="match status" value="1"/>
</dbReference>
<dbReference type="Gene3D" id="3.40.50.200">
    <property type="entry name" value="Peptidase S8/S53 domain"/>
    <property type="match status" value="1"/>
</dbReference>
<dbReference type="PROSITE" id="PS00138">
    <property type="entry name" value="SUBTILASE_SER"/>
    <property type="match status" value="1"/>
</dbReference>
<dbReference type="InterPro" id="IPR022398">
    <property type="entry name" value="Peptidase_S8_His-AS"/>
</dbReference>
<dbReference type="EMBL" id="JAMSHT010000001">
    <property type="protein sequence ID" value="MCM8557927.1"/>
    <property type="molecule type" value="Genomic_DNA"/>
</dbReference>
<keyword evidence="2 6" id="KW-0645">Protease</keyword>
<feature type="active site" description="Charge relay system" evidence="6">
    <location>
        <position position="57"/>
    </location>
</feature>
<dbReference type="GO" id="GO:0004252">
    <property type="term" value="F:serine-type endopeptidase activity"/>
    <property type="evidence" value="ECO:0007669"/>
    <property type="project" value="UniProtKB-UniRule"/>
</dbReference>
<keyword evidence="3" id="KW-0732">Signal</keyword>
<gene>
    <name evidence="8" type="ORF">NDO55_08855</name>
</gene>
<feature type="active site" description="Charge relay system" evidence="6">
    <location>
        <position position="237"/>
    </location>
</feature>
<evidence type="ECO:0000256" key="6">
    <source>
        <dbReference type="PROSITE-ProRule" id="PRU01240"/>
    </source>
</evidence>
<dbReference type="PANTHER" id="PTHR43806:SF11">
    <property type="entry name" value="CEREVISIN-RELATED"/>
    <property type="match status" value="1"/>
</dbReference>
<dbReference type="InterPro" id="IPR050131">
    <property type="entry name" value="Peptidase_S8_subtilisin-like"/>
</dbReference>
<dbReference type="Proteomes" id="UP001155128">
    <property type="component" value="Unassembled WGS sequence"/>
</dbReference>
<dbReference type="InterPro" id="IPR015500">
    <property type="entry name" value="Peptidase_S8_subtilisin-rel"/>
</dbReference>
<evidence type="ECO:0000256" key="2">
    <source>
        <dbReference type="ARBA" id="ARBA00022670"/>
    </source>
</evidence>
<dbReference type="PROSITE" id="PS51892">
    <property type="entry name" value="SUBTILASE"/>
    <property type="match status" value="1"/>
</dbReference>
<evidence type="ECO:0000313" key="9">
    <source>
        <dbReference type="Proteomes" id="UP001155128"/>
    </source>
</evidence>
<evidence type="ECO:0000313" key="8">
    <source>
        <dbReference type="EMBL" id="MCM8557927.1"/>
    </source>
</evidence>
<proteinExistence type="inferred from homology"/>
<dbReference type="Pfam" id="PF00082">
    <property type="entry name" value="Peptidase_S8"/>
    <property type="match status" value="1"/>
</dbReference>
<evidence type="ECO:0000259" key="7">
    <source>
        <dbReference type="Pfam" id="PF00082"/>
    </source>
</evidence>
<feature type="active site" description="Charge relay system" evidence="6">
    <location>
        <position position="24"/>
    </location>
</feature>
<dbReference type="CDD" id="cd04848">
    <property type="entry name" value="Peptidases_S8_Autotransporter_serine_protease_like"/>
    <property type="match status" value="1"/>
</dbReference>
<dbReference type="InterPro" id="IPR000209">
    <property type="entry name" value="Peptidase_S8/S53_dom"/>
</dbReference>
<name>A0A9X2EMA4_9SPHN</name>
<comment type="caution">
    <text evidence="8">The sequence shown here is derived from an EMBL/GenBank/DDBJ whole genome shotgun (WGS) entry which is preliminary data.</text>
</comment>
<dbReference type="AlphaFoldDB" id="A0A9X2EMA4"/>
<evidence type="ECO:0000256" key="1">
    <source>
        <dbReference type="ARBA" id="ARBA00011073"/>
    </source>
</evidence>
<keyword evidence="9" id="KW-1185">Reference proteome</keyword>
<protein>
    <submittedName>
        <fullName evidence="8">S8 family serine peptidase</fullName>
    </submittedName>
</protein>
<dbReference type="InterPro" id="IPR034061">
    <property type="entry name" value="Peptidases_S8_Autotransporter"/>
</dbReference>
<sequence length="694" mass="70329">MSANAITAYEAGASGEGVSIAVIDTGINPSLPAFAGRVSAASADAAGNRGVSDDDGHGTAVSSVAAGARDGSNTMGVAYEATIISYRADDPGSCATSDGCALFDDDIADGVDAAVAAGATVINLSLGGGDPSRRLQNSINAAAAAGVVIVIAAGNDGRGANGDNPDTFASIPAFDNPGMVIIAGALGDSTPFGVDDDRIAEFSNRAGTAGEYYLAALGADIQAPDHTGTQFLWSGTSFSAPVISGAVALLADAFPNLTGAEIVEILFTSADDLGDPGTDAIYGRGRLNLDSAFQPIGATSLAGTDESISLSFNGALPMAAGDAGASAGQTTLVTDRYDRAYNLEVGKTLSGAQDARPLGRALAGQTRSGGVAMPGLNLALTVAPRFGMDAASPNVDVALLGLDEDGRADARLLAGRIIAAVDDKTAVALGFSEGASAMQRQLARHDSARFFAARTTDLGFDGASDGALAVRRDLGFAGLTLAADTGDVATPLSAFDERSATYRRFLVALDRDLGSFGRASLSFTRLDESETLLGGRIDPVLGGGGGALTHFIDAEWRRDLGAGVDLGLTGRLGSTDFAAGNLVTSAFAIDLGRRHNLAFGDRLGFRVAQPLRVEAGGIDLYGAVAWDYATESATFGWQRFSLSPSGREMVGEASYSSPLGRGRVGANIFYRHQPGHIATAPADIGGAVSYSIGL</sequence>
<dbReference type="InterPro" id="IPR036852">
    <property type="entry name" value="Peptidase_S8/S53_dom_sf"/>
</dbReference>
<dbReference type="PROSITE" id="PS00137">
    <property type="entry name" value="SUBTILASE_HIS"/>
    <property type="match status" value="1"/>
</dbReference>
<evidence type="ECO:0000256" key="3">
    <source>
        <dbReference type="ARBA" id="ARBA00022729"/>
    </source>
</evidence>
<organism evidence="8 9">
    <name type="scientific">Sphingomicrobium sediminis</name>
    <dbReference type="NCBI Taxonomy" id="2950949"/>
    <lineage>
        <taxon>Bacteria</taxon>
        <taxon>Pseudomonadati</taxon>
        <taxon>Pseudomonadota</taxon>
        <taxon>Alphaproteobacteria</taxon>
        <taxon>Sphingomonadales</taxon>
        <taxon>Sphingomonadaceae</taxon>
        <taxon>Sphingomicrobium</taxon>
    </lineage>
</organism>
<comment type="similarity">
    <text evidence="1 6">Belongs to the peptidase S8 family.</text>
</comment>
<dbReference type="PANTHER" id="PTHR43806">
    <property type="entry name" value="PEPTIDASE S8"/>
    <property type="match status" value="1"/>
</dbReference>
<accession>A0A9X2EMA4</accession>
<evidence type="ECO:0000256" key="4">
    <source>
        <dbReference type="ARBA" id="ARBA00022801"/>
    </source>
</evidence>
<feature type="domain" description="Peptidase S8/S53" evidence="7">
    <location>
        <begin position="15"/>
        <end position="285"/>
    </location>
</feature>
<evidence type="ECO:0000256" key="5">
    <source>
        <dbReference type="ARBA" id="ARBA00022825"/>
    </source>
</evidence>
<dbReference type="RefSeq" id="WP_252114420.1">
    <property type="nucleotide sequence ID" value="NZ_JAMSHT010000001.1"/>
</dbReference>
<reference evidence="8" key="1">
    <citation type="submission" date="2022-06" db="EMBL/GenBank/DDBJ databases">
        <title>Sphingomicrobium sedimins sp. nov., a marine bacterium isolated from tidal flat.</title>
        <authorList>
            <person name="Kim C.-H."/>
            <person name="Yoo Y."/>
            <person name="Kim J.-J."/>
        </authorList>
    </citation>
    <scope>NUCLEOTIDE SEQUENCE</scope>
    <source>
        <strain evidence="8">GRR-S6-50</strain>
    </source>
</reference>
<dbReference type="InterPro" id="IPR023828">
    <property type="entry name" value="Peptidase_S8_Ser-AS"/>
</dbReference>
<dbReference type="GO" id="GO:0006508">
    <property type="term" value="P:proteolysis"/>
    <property type="evidence" value="ECO:0007669"/>
    <property type="project" value="UniProtKB-KW"/>
</dbReference>
<dbReference type="PRINTS" id="PR00723">
    <property type="entry name" value="SUBTILISIN"/>
</dbReference>